<protein>
    <submittedName>
        <fullName evidence="5">Uncharacterized protein LOC116292699</fullName>
    </submittedName>
</protein>
<dbReference type="InterPro" id="IPR036875">
    <property type="entry name" value="Znf_CCHC_sf"/>
</dbReference>
<feature type="compositionally biased region" description="Low complexity" evidence="2">
    <location>
        <begin position="201"/>
        <end position="217"/>
    </location>
</feature>
<reference evidence="5" key="1">
    <citation type="submission" date="2025-08" db="UniProtKB">
        <authorList>
            <consortium name="RefSeq"/>
        </authorList>
    </citation>
    <scope>IDENTIFICATION</scope>
    <source>
        <tissue evidence="5">Tentacle</tissue>
    </source>
</reference>
<keyword evidence="1" id="KW-0863">Zinc-finger</keyword>
<evidence type="ECO:0000313" key="5">
    <source>
        <dbReference type="RefSeq" id="XP_031555911.1"/>
    </source>
</evidence>
<name>A0A6P8HJ85_ACTTE</name>
<dbReference type="RefSeq" id="XP_031555911.1">
    <property type="nucleotide sequence ID" value="XM_031700051.1"/>
</dbReference>
<dbReference type="KEGG" id="aten:116292699"/>
<dbReference type="PROSITE" id="PS50158">
    <property type="entry name" value="ZF_CCHC"/>
    <property type="match status" value="1"/>
</dbReference>
<dbReference type="PANTHER" id="PTHR47331">
    <property type="entry name" value="PHD-TYPE DOMAIN-CONTAINING PROTEIN"/>
    <property type="match status" value="1"/>
</dbReference>
<evidence type="ECO:0000256" key="1">
    <source>
        <dbReference type="PROSITE-ProRule" id="PRU00047"/>
    </source>
</evidence>
<dbReference type="GeneID" id="116292699"/>
<keyword evidence="1" id="KW-0479">Metal-binding</keyword>
<sequence>MNKLLHLSNVETVANVYQLRELYDQLEINIRSLGTMGIQSETYGTLLIPIIMDKIPKAISLEINRKLDKKDSLDVDKVLALIKAEVEARERCLITGVTIESQDHQKENDKTGPRRRRQFNSTCSTLYAGNRNVIYCSFCSKNHPSLKCTVVTDPASRKAVLRRKGKCYICLKSGHLASQCPSQHNFHKCRGRHHTAICDSQSTSSNNAAQNTASNNTLQSITSNDATQSSKAETGNQTEKKHWQSSQPNQSKQTTNLLLRNVLALPTITSTNLLIKAFGEESNQTRKCDHVQFAVETLDGSDVYVSAYSVPVICSPVANQAIDTSVDFYEHLSGIQLADSCDGEEELQIDILIGADFYWCFANGEVKRGDTGPIAINTKLGSTLSGPVNSNRRVKGNGTTNLLSTHVLRIDASSLIESDAVLETPPCPQFWDVEMVGTCMLKGSKPNIKEPIQDIEFKNGIYQVKLPFIDGHSMIPDNHSTSVKRLHSLITRLRKEPETLKQYDEVSKDQIEKGVVERVTDTNDGEKVGHVHYLPHREVMRSDRSTTKLRVVYDASSKGPKNVGPSLNDCLYTGQSLSPLLFDILLRFRTHRLAITADIEKAFLNSSISPEHRNFLRFLWVNNIEDEDPAIEVFRFTRLVFGLTPSPYILNATIHHHLDQYAQQDPGFVKEVVNSLYVDDYTSGADDLKSASELALKVKQRMLEGGFSMRKFASNSTELIQELQDIELFSNSLNPTDTNTECQMLGLT</sequence>
<dbReference type="GO" id="GO:0008270">
    <property type="term" value="F:zinc ion binding"/>
    <property type="evidence" value="ECO:0007669"/>
    <property type="project" value="UniProtKB-KW"/>
</dbReference>
<evidence type="ECO:0000259" key="3">
    <source>
        <dbReference type="PROSITE" id="PS50158"/>
    </source>
</evidence>
<dbReference type="InParanoid" id="A0A6P8HJ85"/>
<dbReference type="SUPFAM" id="SSF56672">
    <property type="entry name" value="DNA/RNA polymerases"/>
    <property type="match status" value="1"/>
</dbReference>
<dbReference type="OrthoDB" id="5990197at2759"/>
<dbReference type="SMART" id="SM00343">
    <property type="entry name" value="ZnF_C2HC"/>
    <property type="match status" value="1"/>
</dbReference>
<dbReference type="InterPro" id="IPR001878">
    <property type="entry name" value="Znf_CCHC"/>
</dbReference>
<gene>
    <name evidence="5" type="primary">LOC116292699</name>
</gene>
<dbReference type="PANTHER" id="PTHR47331:SF5">
    <property type="entry name" value="RIBONUCLEASE H"/>
    <property type="match status" value="1"/>
</dbReference>
<dbReference type="Proteomes" id="UP000515163">
    <property type="component" value="Unplaced"/>
</dbReference>
<organism evidence="4 5">
    <name type="scientific">Actinia tenebrosa</name>
    <name type="common">Australian red waratah sea anemone</name>
    <dbReference type="NCBI Taxonomy" id="6105"/>
    <lineage>
        <taxon>Eukaryota</taxon>
        <taxon>Metazoa</taxon>
        <taxon>Cnidaria</taxon>
        <taxon>Anthozoa</taxon>
        <taxon>Hexacorallia</taxon>
        <taxon>Actiniaria</taxon>
        <taxon>Actiniidae</taxon>
        <taxon>Actinia</taxon>
    </lineage>
</organism>
<dbReference type="InterPro" id="IPR043502">
    <property type="entry name" value="DNA/RNA_pol_sf"/>
</dbReference>
<dbReference type="GO" id="GO:0003676">
    <property type="term" value="F:nucleic acid binding"/>
    <property type="evidence" value="ECO:0007669"/>
    <property type="project" value="InterPro"/>
</dbReference>
<dbReference type="AlphaFoldDB" id="A0A6P8HJ85"/>
<dbReference type="Gene3D" id="3.30.70.270">
    <property type="match status" value="1"/>
</dbReference>
<feature type="region of interest" description="Disordered" evidence="2">
    <location>
        <begin position="201"/>
        <end position="252"/>
    </location>
</feature>
<dbReference type="Gene3D" id="3.10.10.10">
    <property type="entry name" value="HIV Type 1 Reverse Transcriptase, subunit A, domain 1"/>
    <property type="match status" value="1"/>
</dbReference>
<dbReference type="InterPro" id="IPR043128">
    <property type="entry name" value="Rev_trsase/Diguanyl_cyclase"/>
</dbReference>
<proteinExistence type="predicted"/>
<keyword evidence="4" id="KW-1185">Reference proteome</keyword>
<evidence type="ECO:0000256" key="2">
    <source>
        <dbReference type="SAM" id="MobiDB-lite"/>
    </source>
</evidence>
<dbReference type="SUPFAM" id="SSF57756">
    <property type="entry name" value="Retrovirus zinc finger-like domains"/>
    <property type="match status" value="1"/>
</dbReference>
<feature type="compositionally biased region" description="Polar residues" evidence="2">
    <location>
        <begin position="218"/>
        <end position="237"/>
    </location>
</feature>
<keyword evidence="1" id="KW-0862">Zinc</keyword>
<feature type="domain" description="CCHC-type" evidence="3">
    <location>
        <begin position="166"/>
        <end position="182"/>
    </location>
</feature>
<accession>A0A6P8HJ85</accession>
<evidence type="ECO:0000313" key="4">
    <source>
        <dbReference type="Proteomes" id="UP000515163"/>
    </source>
</evidence>